<comment type="caution">
    <text evidence="2">The sequence shown here is derived from an EMBL/GenBank/DDBJ whole genome shotgun (WGS) entry which is preliminary data.</text>
</comment>
<dbReference type="AlphaFoldDB" id="X1K5F7"/>
<feature type="region of interest" description="Disordered" evidence="1">
    <location>
        <begin position="82"/>
        <end position="107"/>
    </location>
</feature>
<sequence>MVVILALAREDLLDIVPGVAKNCLIRQRDIFANNAIVKTCTGEVPYSLDAHIVAKDLPGQRDMSTELLRRDTGVSFVDIAAGRRRHGQGGNEPKEKVMRKRVKGSWP</sequence>
<name>X1K5F7_9ZZZZ</name>
<dbReference type="EMBL" id="BARU01039044">
    <property type="protein sequence ID" value="GAH77303.1"/>
    <property type="molecule type" value="Genomic_DNA"/>
</dbReference>
<evidence type="ECO:0000256" key="1">
    <source>
        <dbReference type="SAM" id="MobiDB-lite"/>
    </source>
</evidence>
<gene>
    <name evidence="2" type="ORF">S03H2_60569</name>
</gene>
<feature type="non-terminal residue" evidence="2">
    <location>
        <position position="107"/>
    </location>
</feature>
<reference evidence="2" key="1">
    <citation type="journal article" date="2014" name="Front. Microbiol.">
        <title>High frequency of phylogenetically diverse reductive dehalogenase-homologous genes in deep subseafloor sedimentary metagenomes.</title>
        <authorList>
            <person name="Kawai M."/>
            <person name="Futagami T."/>
            <person name="Toyoda A."/>
            <person name="Takaki Y."/>
            <person name="Nishi S."/>
            <person name="Hori S."/>
            <person name="Arai W."/>
            <person name="Tsubouchi T."/>
            <person name="Morono Y."/>
            <person name="Uchiyama I."/>
            <person name="Ito T."/>
            <person name="Fujiyama A."/>
            <person name="Inagaki F."/>
            <person name="Takami H."/>
        </authorList>
    </citation>
    <scope>NUCLEOTIDE SEQUENCE</scope>
    <source>
        <strain evidence="2">Expedition CK06-06</strain>
    </source>
</reference>
<accession>X1K5F7</accession>
<proteinExistence type="predicted"/>
<evidence type="ECO:0000313" key="2">
    <source>
        <dbReference type="EMBL" id="GAH77303.1"/>
    </source>
</evidence>
<protein>
    <submittedName>
        <fullName evidence="2">Uncharacterized protein</fullName>
    </submittedName>
</protein>
<feature type="compositionally biased region" description="Basic residues" evidence="1">
    <location>
        <begin position="97"/>
        <end position="107"/>
    </location>
</feature>
<organism evidence="2">
    <name type="scientific">marine sediment metagenome</name>
    <dbReference type="NCBI Taxonomy" id="412755"/>
    <lineage>
        <taxon>unclassified sequences</taxon>
        <taxon>metagenomes</taxon>
        <taxon>ecological metagenomes</taxon>
    </lineage>
</organism>